<accession>A0A512BDP0</accession>
<evidence type="ECO:0000256" key="6">
    <source>
        <dbReference type="ARBA" id="ARBA00023049"/>
    </source>
</evidence>
<dbReference type="InterPro" id="IPR000834">
    <property type="entry name" value="Peptidase_M14"/>
</dbReference>
<dbReference type="RefSeq" id="WP_147204174.1">
    <property type="nucleotide sequence ID" value="NZ_BJYT01000009.1"/>
</dbReference>
<evidence type="ECO:0000256" key="3">
    <source>
        <dbReference type="ARBA" id="ARBA00022670"/>
    </source>
</evidence>
<dbReference type="SMART" id="SM00631">
    <property type="entry name" value="Zn_pept"/>
    <property type="match status" value="1"/>
</dbReference>
<sequence>MKYLLLLLFTITSLCANTQTLQSPEQFLGYKIGTRYTPHYKIVNYVRAVAQAKPDMVKLEKYGETYEGRELLVLYVANPDNLKNLETIRQNNLSFAGMNANKTTPATSANPAIVWLSYNVHGNETSSSEAAMLTLFSLVDPTNTSIKEWLKNTVIIIDPCINPDGRDRYVNWFNSVVGQNYNTDPQSREHVEPWPGGRTNHYNFDLNRDWAWQTQKETQQRLVKYNQWLPQIHVDFHEQSINSPYYFAPAAEPFHEVITPWQREFQNTIGKNNAKYFDQNGWLFFTKQQFDLLYPSYGDTYPLYNGAIGMTFEQGGGPRGGLGVTTSSGEVLTLVDRVTHHYTTGLSTIEMASQNAQKLVTEYKKFFDDSKVGKGNPVKTYVLTSDNPAKINSIAQLLKLNGVEFGSLANRPFKGLNYSTEKQENGSLKKYSLAVSTSQPKSVLARVLLEQKSKLVDSATYDITAWSLPFAYGVDAYAASDAVSMVPYQPSVTVKPVASSSYGYLIPYNSIKSVKFLGQLLKQGIKVRFSEKPFSYNQKQYDRGTLIVLQKANPANLQTTLNDLAAKNDVEVDGVSSGFMDKGPDFGSSDVRFIRVPKVALLTGEQTSSGSAGEVWHLFEQQLDYPLTLINAGDLSRTSLKNYNVLIVPNGSYRNLTDKNVTDKLKEFVNSGGTMIAMENAVQKLSSGDWGVKLKEDKEDKKDDKVDYSVLKKYENRDRDELNNSIPGAIYKVQLDETHPLAFGYSSTYYTLKQDPNVYEFLKEGWNVGIIKKNSYVTGFAGSKVKSQLKDGLLFGVLPMGSGSVVLLAEDPLFRLFWENGKMLFANAVFLLGQ</sequence>
<evidence type="ECO:0000313" key="10">
    <source>
        <dbReference type="EMBL" id="GEO10054.1"/>
    </source>
</evidence>
<dbReference type="EMBL" id="BJYT01000009">
    <property type="protein sequence ID" value="GEO10054.1"/>
    <property type="molecule type" value="Genomic_DNA"/>
</dbReference>
<dbReference type="SUPFAM" id="SSF52317">
    <property type="entry name" value="Class I glutamine amidotransferase-like"/>
    <property type="match status" value="1"/>
</dbReference>
<dbReference type="PANTHER" id="PTHR11705">
    <property type="entry name" value="PROTEASE FAMILY M14 CARBOXYPEPTIDASE A,B"/>
    <property type="match status" value="1"/>
</dbReference>
<dbReference type="PANTHER" id="PTHR11705:SF143">
    <property type="entry name" value="SLL0236 PROTEIN"/>
    <property type="match status" value="1"/>
</dbReference>
<name>A0A512BDP0_9BACT</name>
<organism evidence="10 11">
    <name type="scientific">Segetibacter aerophilus</name>
    <dbReference type="NCBI Taxonomy" id="670293"/>
    <lineage>
        <taxon>Bacteria</taxon>
        <taxon>Pseudomonadati</taxon>
        <taxon>Bacteroidota</taxon>
        <taxon>Chitinophagia</taxon>
        <taxon>Chitinophagales</taxon>
        <taxon>Chitinophagaceae</taxon>
        <taxon>Segetibacter</taxon>
    </lineage>
</organism>
<evidence type="ECO:0000256" key="7">
    <source>
        <dbReference type="PROSITE-ProRule" id="PRU01379"/>
    </source>
</evidence>
<evidence type="ECO:0000256" key="4">
    <source>
        <dbReference type="ARBA" id="ARBA00022801"/>
    </source>
</evidence>
<evidence type="ECO:0000259" key="9">
    <source>
        <dbReference type="PROSITE" id="PS52035"/>
    </source>
</evidence>
<dbReference type="Gene3D" id="3.40.630.10">
    <property type="entry name" value="Zn peptidases"/>
    <property type="match status" value="1"/>
</dbReference>
<keyword evidence="11" id="KW-1185">Reference proteome</keyword>
<gene>
    <name evidence="10" type="ORF">SAE01_25500</name>
</gene>
<keyword evidence="6" id="KW-0482">Metalloprotease</keyword>
<keyword evidence="5" id="KW-0862">Zinc</keyword>
<proteinExistence type="inferred from homology"/>
<dbReference type="SUPFAM" id="SSF53187">
    <property type="entry name" value="Zn-dependent exopeptidases"/>
    <property type="match status" value="1"/>
</dbReference>
<dbReference type="AlphaFoldDB" id="A0A512BDP0"/>
<evidence type="ECO:0000313" key="11">
    <source>
        <dbReference type="Proteomes" id="UP000321513"/>
    </source>
</evidence>
<dbReference type="GO" id="GO:0005615">
    <property type="term" value="C:extracellular space"/>
    <property type="evidence" value="ECO:0007669"/>
    <property type="project" value="TreeGrafter"/>
</dbReference>
<evidence type="ECO:0000256" key="8">
    <source>
        <dbReference type="SAM" id="SignalP"/>
    </source>
</evidence>
<evidence type="ECO:0000256" key="2">
    <source>
        <dbReference type="ARBA" id="ARBA00005988"/>
    </source>
</evidence>
<dbReference type="GO" id="GO:0008270">
    <property type="term" value="F:zinc ion binding"/>
    <property type="evidence" value="ECO:0007669"/>
    <property type="project" value="InterPro"/>
</dbReference>
<dbReference type="GO" id="GO:0004181">
    <property type="term" value="F:metallocarboxypeptidase activity"/>
    <property type="evidence" value="ECO:0007669"/>
    <property type="project" value="InterPro"/>
</dbReference>
<feature type="domain" description="Peptidase M14" evidence="9">
    <location>
        <begin position="35"/>
        <end position="367"/>
    </location>
</feature>
<keyword evidence="3" id="KW-0645">Protease</keyword>
<comment type="caution">
    <text evidence="7">Lacks conserved residue(s) required for the propagation of feature annotation.</text>
</comment>
<evidence type="ECO:0000256" key="1">
    <source>
        <dbReference type="ARBA" id="ARBA00001947"/>
    </source>
</evidence>
<dbReference type="InterPro" id="IPR029062">
    <property type="entry name" value="Class_I_gatase-like"/>
</dbReference>
<comment type="caution">
    <text evidence="10">The sequence shown here is derived from an EMBL/GenBank/DDBJ whole genome shotgun (WGS) entry which is preliminary data.</text>
</comment>
<comment type="similarity">
    <text evidence="2 7">Belongs to the peptidase M14 family.</text>
</comment>
<protein>
    <submittedName>
        <fullName evidence="10">Peptidase M14</fullName>
    </submittedName>
</protein>
<dbReference type="CDD" id="cd03143">
    <property type="entry name" value="A4_beta-galactosidase_middle_domain"/>
    <property type="match status" value="1"/>
</dbReference>
<dbReference type="Proteomes" id="UP000321513">
    <property type="component" value="Unassembled WGS sequence"/>
</dbReference>
<dbReference type="CDD" id="cd06238">
    <property type="entry name" value="M14-like"/>
    <property type="match status" value="1"/>
</dbReference>
<evidence type="ECO:0000256" key="5">
    <source>
        <dbReference type="ARBA" id="ARBA00022833"/>
    </source>
</evidence>
<keyword evidence="4" id="KW-0378">Hydrolase</keyword>
<feature type="signal peptide" evidence="8">
    <location>
        <begin position="1"/>
        <end position="18"/>
    </location>
</feature>
<dbReference type="GO" id="GO:0006508">
    <property type="term" value="P:proteolysis"/>
    <property type="evidence" value="ECO:0007669"/>
    <property type="project" value="UniProtKB-KW"/>
</dbReference>
<feature type="chain" id="PRO_5022108977" evidence="8">
    <location>
        <begin position="19"/>
        <end position="834"/>
    </location>
</feature>
<comment type="cofactor">
    <cofactor evidence="1">
        <name>Zn(2+)</name>
        <dbReference type="ChEBI" id="CHEBI:29105"/>
    </cofactor>
</comment>
<keyword evidence="8" id="KW-0732">Signal</keyword>
<dbReference type="Pfam" id="PF00246">
    <property type="entry name" value="Peptidase_M14"/>
    <property type="match status" value="1"/>
</dbReference>
<reference evidence="10 11" key="1">
    <citation type="submission" date="2019-07" db="EMBL/GenBank/DDBJ databases">
        <title>Whole genome shotgun sequence of Segetibacter aerophilus NBRC 106135.</title>
        <authorList>
            <person name="Hosoyama A."/>
            <person name="Uohara A."/>
            <person name="Ohji S."/>
            <person name="Ichikawa N."/>
        </authorList>
    </citation>
    <scope>NUCLEOTIDE SEQUENCE [LARGE SCALE GENOMIC DNA]</scope>
    <source>
        <strain evidence="10 11">NBRC 106135</strain>
    </source>
</reference>
<dbReference type="PROSITE" id="PS52035">
    <property type="entry name" value="PEPTIDASE_M14"/>
    <property type="match status" value="1"/>
</dbReference>
<dbReference type="OrthoDB" id="9758209at2"/>